<organism evidence="3 4">
    <name type="scientific">Mycena pura</name>
    <dbReference type="NCBI Taxonomy" id="153505"/>
    <lineage>
        <taxon>Eukaryota</taxon>
        <taxon>Fungi</taxon>
        <taxon>Dikarya</taxon>
        <taxon>Basidiomycota</taxon>
        <taxon>Agaricomycotina</taxon>
        <taxon>Agaricomycetes</taxon>
        <taxon>Agaricomycetidae</taxon>
        <taxon>Agaricales</taxon>
        <taxon>Marasmiineae</taxon>
        <taxon>Mycenaceae</taxon>
        <taxon>Mycena</taxon>
    </lineage>
</organism>
<evidence type="ECO:0000259" key="2">
    <source>
        <dbReference type="Pfam" id="PF20499"/>
    </source>
</evidence>
<accession>A0AAD6VBJ2</accession>
<protein>
    <recommendedName>
        <fullName evidence="2">DUF6729 domain-containing protein</fullName>
    </recommendedName>
</protein>
<keyword evidence="4" id="KW-1185">Reference proteome</keyword>
<comment type="caution">
    <text evidence="3">The sequence shown here is derived from an EMBL/GenBank/DDBJ whole genome shotgun (WGS) entry which is preliminary data.</text>
</comment>
<feature type="domain" description="DUF6729" evidence="2">
    <location>
        <begin position="149"/>
        <end position="352"/>
    </location>
</feature>
<dbReference type="PANTHER" id="PTHR24401:SF29">
    <property type="entry name" value="SI:CH211-243P7.3-RELATED"/>
    <property type="match status" value="1"/>
</dbReference>
<dbReference type="EMBL" id="JARJCW010000045">
    <property type="protein sequence ID" value="KAJ7205042.1"/>
    <property type="molecule type" value="Genomic_DNA"/>
</dbReference>
<dbReference type="InterPro" id="IPR046616">
    <property type="entry name" value="DUF6729"/>
</dbReference>
<feature type="region of interest" description="Disordered" evidence="1">
    <location>
        <begin position="1"/>
        <end position="22"/>
    </location>
</feature>
<evidence type="ECO:0000313" key="3">
    <source>
        <dbReference type="EMBL" id="KAJ7205042.1"/>
    </source>
</evidence>
<dbReference type="PANTHER" id="PTHR24401">
    <property type="entry name" value="SI:CH211-243P7.3-RELATED"/>
    <property type="match status" value="1"/>
</dbReference>
<sequence length="469" mass="52650">MPTSTTLTRHPVSVSAFPPAPTPLALPATSAPFTAATRVQAPAPSARSTLDRARQVVVDTSAADTTPLVSLSSHTPGLIADPDTDNEHDPRALVHDDGLGEEEDESDSDEGKSEFPDWLKKQFEDIRTELAQDLGSTTSRSRHYSAGTFWIRPKAPWFLLNRANLTPSSIFAAEFFLWDPLIILGTSFNLRCPNAECTHRLTRYGFVDRPRRVVDLDSSFWLIGYNYGCRKTAGGCGLRLRSWDKRVLDQLPPELAAEFPAHLTWRSGLSTRAFGVVRSCFQHGMGSAEVSDLFRMQHLRRYDELRLQYLRTKYKQMLLGSQDYEPFPAFQDRSTCGYHGFTPSGQWLRDVYDSFIESKRDVLNQHTAMLSARICAIDHSHKLAKHVFKVDGVPIFTALLTVTNEKGEIRVCVFVATKSHSQFEDALRRLAEDLVVYGHNLPEVFYTDNMVDKAIPGHTESDVGRYAPV</sequence>
<name>A0AAD6VBJ2_9AGAR</name>
<dbReference type="AlphaFoldDB" id="A0AAD6VBJ2"/>
<proteinExistence type="predicted"/>
<feature type="region of interest" description="Disordered" evidence="1">
    <location>
        <begin position="67"/>
        <end position="114"/>
    </location>
</feature>
<dbReference type="Pfam" id="PF20499">
    <property type="entry name" value="DUF6729"/>
    <property type="match status" value="1"/>
</dbReference>
<feature type="compositionally biased region" description="Acidic residues" evidence="1">
    <location>
        <begin position="99"/>
        <end position="108"/>
    </location>
</feature>
<evidence type="ECO:0000313" key="4">
    <source>
        <dbReference type="Proteomes" id="UP001219525"/>
    </source>
</evidence>
<gene>
    <name evidence="3" type="ORF">GGX14DRAFT_368361</name>
</gene>
<dbReference type="Proteomes" id="UP001219525">
    <property type="component" value="Unassembled WGS sequence"/>
</dbReference>
<reference evidence="3" key="1">
    <citation type="submission" date="2023-03" db="EMBL/GenBank/DDBJ databases">
        <title>Massive genome expansion in bonnet fungi (Mycena s.s.) driven by repeated elements and novel gene families across ecological guilds.</title>
        <authorList>
            <consortium name="Lawrence Berkeley National Laboratory"/>
            <person name="Harder C.B."/>
            <person name="Miyauchi S."/>
            <person name="Viragh M."/>
            <person name="Kuo A."/>
            <person name="Thoen E."/>
            <person name="Andreopoulos B."/>
            <person name="Lu D."/>
            <person name="Skrede I."/>
            <person name="Drula E."/>
            <person name="Henrissat B."/>
            <person name="Morin E."/>
            <person name="Kohler A."/>
            <person name="Barry K."/>
            <person name="LaButti K."/>
            <person name="Morin E."/>
            <person name="Salamov A."/>
            <person name="Lipzen A."/>
            <person name="Mereny Z."/>
            <person name="Hegedus B."/>
            <person name="Baldrian P."/>
            <person name="Stursova M."/>
            <person name="Weitz H."/>
            <person name="Taylor A."/>
            <person name="Grigoriev I.V."/>
            <person name="Nagy L.G."/>
            <person name="Martin F."/>
            <person name="Kauserud H."/>
        </authorList>
    </citation>
    <scope>NUCLEOTIDE SEQUENCE</scope>
    <source>
        <strain evidence="3">9144</strain>
    </source>
</reference>
<feature type="compositionally biased region" description="Basic and acidic residues" evidence="1">
    <location>
        <begin position="85"/>
        <end position="98"/>
    </location>
</feature>
<evidence type="ECO:0000256" key="1">
    <source>
        <dbReference type="SAM" id="MobiDB-lite"/>
    </source>
</evidence>